<evidence type="ECO:0000313" key="1">
    <source>
        <dbReference type="EMBL" id="QJA53643.1"/>
    </source>
</evidence>
<dbReference type="EMBL" id="MT142031">
    <property type="protein sequence ID" value="QJA73498.1"/>
    <property type="molecule type" value="Genomic_DNA"/>
</dbReference>
<protein>
    <submittedName>
        <fullName evidence="1">Uncharacterized protein</fullName>
    </submittedName>
</protein>
<gene>
    <name evidence="3" type="ORF">MM415A02333_0013</name>
    <name evidence="2" type="ORF">MM415B01281_0017</name>
    <name evidence="1" type="ORF">TM448A03764_0003</name>
    <name evidence="4" type="ORF">TM448B06188_0009</name>
</gene>
<dbReference type="EMBL" id="MT144438">
    <property type="protein sequence ID" value="QJA53643.1"/>
    <property type="molecule type" value="Genomic_DNA"/>
</dbReference>
<evidence type="ECO:0000313" key="3">
    <source>
        <dbReference type="EMBL" id="QJA73498.1"/>
    </source>
</evidence>
<reference evidence="1" key="1">
    <citation type="submission" date="2020-03" db="EMBL/GenBank/DDBJ databases">
        <title>The deep terrestrial virosphere.</title>
        <authorList>
            <person name="Holmfeldt K."/>
            <person name="Nilsson E."/>
            <person name="Simone D."/>
            <person name="Lopez-Fernandez M."/>
            <person name="Wu X."/>
            <person name="de Brujin I."/>
            <person name="Lundin D."/>
            <person name="Andersson A."/>
            <person name="Bertilsson S."/>
            <person name="Dopson M."/>
        </authorList>
    </citation>
    <scope>NUCLEOTIDE SEQUENCE</scope>
    <source>
        <strain evidence="3">MM415A02333</strain>
        <strain evidence="2">MM415B01281</strain>
        <strain evidence="1">TM448A03764</strain>
        <strain evidence="4">TM448B06188</strain>
    </source>
</reference>
<organism evidence="1">
    <name type="scientific">viral metagenome</name>
    <dbReference type="NCBI Taxonomy" id="1070528"/>
    <lineage>
        <taxon>unclassified sequences</taxon>
        <taxon>metagenomes</taxon>
        <taxon>organismal metagenomes</taxon>
    </lineage>
</organism>
<dbReference type="AlphaFoldDB" id="A0A6H2A0C4"/>
<sequence>MNDGADEARDEEEFWEGLKRAHNIKKCEPGCPYCDEEFEPLFNFQINEVG</sequence>
<name>A0A6H2A0C4_9ZZZZ</name>
<dbReference type="EMBL" id="MT141373">
    <property type="protein sequence ID" value="QJA59527.1"/>
    <property type="molecule type" value="Genomic_DNA"/>
</dbReference>
<dbReference type="EMBL" id="MT145150">
    <property type="protein sequence ID" value="QJI04124.1"/>
    <property type="molecule type" value="Genomic_DNA"/>
</dbReference>
<accession>A0A6H2A0C4</accession>
<proteinExistence type="predicted"/>
<evidence type="ECO:0000313" key="4">
    <source>
        <dbReference type="EMBL" id="QJI04124.1"/>
    </source>
</evidence>
<evidence type="ECO:0000313" key="2">
    <source>
        <dbReference type="EMBL" id="QJA59527.1"/>
    </source>
</evidence>